<feature type="compositionally biased region" description="Low complexity" evidence="1">
    <location>
        <begin position="59"/>
        <end position="76"/>
    </location>
</feature>
<feature type="compositionally biased region" description="Polar residues" evidence="1">
    <location>
        <begin position="92"/>
        <end position="107"/>
    </location>
</feature>
<sequence>MDSCHLLALSCDGLELTGLVLVSRAKFYQCQLTVMANVPEAVQQRLLELESLISEVRSRSQSSRGSPSPRRASGQGLVRRRPASAGARPNRPASSNVGWSPRPQSARSAPIPTREDDDHTPAQASPRGPTTQDFQSMLELVGSKAAARFTSLQQCFRMLDADHNGRATSRETAFASGRWQFVLARHDAYDANESFIVYVGSN</sequence>
<gene>
    <name evidence="2" type="ORF">AK812_SmicGene14546</name>
</gene>
<proteinExistence type="predicted"/>
<evidence type="ECO:0000256" key="1">
    <source>
        <dbReference type="SAM" id="MobiDB-lite"/>
    </source>
</evidence>
<evidence type="ECO:0000313" key="2">
    <source>
        <dbReference type="EMBL" id="OLQ02583.1"/>
    </source>
</evidence>
<protein>
    <submittedName>
        <fullName evidence="2">Uncharacterized protein</fullName>
    </submittedName>
</protein>
<feature type="region of interest" description="Disordered" evidence="1">
    <location>
        <begin position="57"/>
        <end position="132"/>
    </location>
</feature>
<reference evidence="2 3" key="1">
    <citation type="submission" date="2016-02" db="EMBL/GenBank/DDBJ databases">
        <title>Genome analysis of coral dinoflagellate symbionts highlights evolutionary adaptations to a symbiotic lifestyle.</title>
        <authorList>
            <person name="Aranda M."/>
            <person name="Li Y."/>
            <person name="Liew Y.J."/>
            <person name="Baumgarten S."/>
            <person name="Simakov O."/>
            <person name="Wilson M."/>
            <person name="Piel J."/>
            <person name="Ashoor H."/>
            <person name="Bougouffa S."/>
            <person name="Bajic V.B."/>
            <person name="Ryu T."/>
            <person name="Ravasi T."/>
            <person name="Bayer T."/>
            <person name="Micklem G."/>
            <person name="Kim H."/>
            <person name="Bhak J."/>
            <person name="Lajeunesse T.C."/>
            <person name="Voolstra C.R."/>
        </authorList>
    </citation>
    <scope>NUCLEOTIDE SEQUENCE [LARGE SCALE GENOMIC DNA]</scope>
    <source>
        <strain evidence="2 3">CCMP2467</strain>
    </source>
</reference>
<name>A0A1Q9E5B3_SYMMI</name>
<dbReference type="OrthoDB" id="422819at2759"/>
<evidence type="ECO:0000313" key="3">
    <source>
        <dbReference type="Proteomes" id="UP000186817"/>
    </source>
</evidence>
<dbReference type="AlphaFoldDB" id="A0A1Q9E5B3"/>
<accession>A0A1Q9E5B3</accession>
<dbReference type="EMBL" id="LSRX01000261">
    <property type="protein sequence ID" value="OLQ02583.1"/>
    <property type="molecule type" value="Genomic_DNA"/>
</dbReference>
<dbReference type="Proteomes" id="UP000186817">
    <property type="component" value="Unassembled WGS sequence"/>
</dbReference>
<keyword evidence="3" id="KW-1185">Reference proteome</keyword>
<organism evidence="2 3">
    <name type="scientific">Symbiodinium microadriaticum</name>
    <name type="common">Dinoflagellate</name>
    <name type="synonym">Zooxanthella microadriatica</name>
    <dbReference type="NCBI Taxonomy" id="2951"/>
    <lineage>
        <taxon>Eukaryota</taxon>
        <taxon>Sar</taxon>
        <taxon>Alveolata</taxon>
        <taxon>Dinophyceae</taxon>
        <taxon>Suessiales</taxon>
        <taxon>Symbiodiniaceae</taxon>
        <taxon>Symbiodinium</taxon>
    </lineage>
</organism>
<comment type="caution">
    <text evidence="2">The sequence shown here is derived from an EMBL/GenBank/DDBJ whole genome shotgun (WGS) entry which is preliminary data.</text>
</comment>